<feature type="compositionally biased region" description="Polar residues" evidence="1">
    <location>
        <begin position="77"/>
        <end position="104"/>
    </location>
</feature>
<name>A0A9P6D407_9AGAR</name>
<evidence type="ECO:0000256" key="1">
    <source>
        <dbReference type="SAM" id="MobiDB-lite"/>
    </source>
</evidence>
<feature type="non-terminal residue" evidence="2">
    <location>
        <position position="104"/>
    </location>
</feature>
<comment type="caution">
    <text evidence="2">The sequence shown here is derived from an EMBL/GenBank/DDBJ whole genome shotgun (WGS) entry which is preliminary data.</text>
</comment>
<organism evidence="2 3">
    <name type="scientific">Pholiota conissans</name>
    <dbReference type="NCBI Taxonomy" id="109636"/>
    <lineage>
        <taxon>Eukaryota</taxon>
        <taxon>Fungi</taxon>
        <taxon>Dikarya</taxon>
        <taxon>Basidiomycota</taxon>
        <taxon>Agaricomycotina</taxon>
        <taxon>Agaricomycetes</taxon>
        <taxon>Agaricomycetidae</taxon>
        <taxon>Agaricales</taxon>
        <taxon>Agaricineae</taxon>
        <taxon>Strophariaceae</taxon>
        <taxon>Pholiota</taxon>
    </lineage>
</organism>
<dbReference type="Proteomes" id="UP000807469">
    <property type="component" value="Unassembled WGS sequence"/>
</dbReference>
<feature type="compositionally biased region" description="Polar residues" evidence="1">
    <location>
        <begin position="39"/>
        <end position="61"/>
    </location>
</feature>
<keyword evidence="3" id="KW-1185">Reference proteome</keyword>
<proteinExistence type="predicted"/>
<gene>
    <name evidence="2" type="ORF">BDN70DRAFT_777055</name>
</gene>
<evidence type="ECO:0000313" key="3">
    <source>
        <dbReference type="Proteomes" id="UP000807469"/>
    </source>
</evidence>
<sequence>MYYNGSASHPPKRLQPVQQDPNPASVSRGGRSPMRVPNTPISSSPLDQYSHQSQYSPTTASYPYATAEQRPHPVPYQSHSRNHSQVKNESLTPPIPSSYTSQSS</sequence>
<dbReference type="EMBL" id="MU155169">
    <property type="protein sequence ID" value="KAF9482168.1"/>
    <property type="molecule type" value="Genomic_DNA"/>
</dbReference>
<feature type="region of interest" description="Disordered" evidence="1">
    <location>
        <begin position="1"/>
        <end position="104"/>
    </location>
</feature>
<protein>
    <submittedName>
        <fullName evidence="2">Uncharacterized protein</fullName>
    </submittedName>
</protein>
<dbReference type="OrthoDB" id="2756413at2759"/>
<evidence type="ECO:0000313" key="2">
    <source>
        <dbReference type="EMBL" id="KAF9482168.1"/>
    </source>
</evidence>
<dbReference type="AlphaFoldDB" id="A0A9P6D407"/>
<accession>A0A9P6D407</accession>
<feature type="compositionally biased region" description="Polar residues" evidence="1">
    <location>
        <begin position="16"/>
        <end position="25"/>
    </location>
</feature>
<reference evidence="2" key="1">
    <citation type="submission" date="2020-11" db="EMBL/GenBank/DDBJ databases">
        <authorList>
            <consortium name="DOE Joint Genome Institute"/>
            <person name="Ahrendt S."/>
            <person name="Riley R."/>
            <person name="Andreopoulos W."/>
            <person name="Labutti K."/>
            <person name="Pangilinan J."/>
            <person name="Ruiz-Duenas F.J."/>
            <person name="Barrasa J.M."/>
            <person name="Sanchez-Garcia M."/>
            <person name="Camarero S."/>
            <person name="Miyauchi S."/>
            <person name="Serrano A."/>
            <person name="Linde D."/>
            <person name="Babiker R."/>
            <person name="Drula E."/>
            <person name="Ayuso-Fernandez I."/>
            <person name="Pacheco R."/>
            <person name="Padilla G."/>
            <person name="Ferreira P."/>
            <person name="Barriuso J."/>
            <person name="Kellner H."/>
            <person name="Castanera R."/>
            <person name="Alfaro M."/>
            <person name="Ramirez L."/>
            <person name="Pisabarro A.G."/>
            <person name="Kuo A."/>
            <person name="Tritt A."/>
            <person name="Lipzen A."/>
            <person name="He G."/>
            <person name="Yan M."/>
            <person name="Ng V."/>
            <person name="Cullen D."/>
            <person name="Martin F."/>
            <person name="Rosso M.-N."/>
            <person name="Henrissat B."/>
            <person name="Hibbett D."/>
            <person name="Martinez A.T."/>
            <person name="Grigoriev I.V."/>
        </authorList>
    </citation>
    <scope>NUCLEOTIDE SEQUENCE</scope>
    <source>
        <strain evidence="2">CIRM-BRFM 674</strain>
    </source>
</reference>